<evidence type="ECO:0000313" key="2">
    <source>
        <dbReference type="EMBL" id="ELZ84451.1"/>
    </source>
</evidence>
<name>M0HIY0_HALEO</name>
<feature type="region of interest" description="Disordered" evidence="1">
    <location>
        <begin position="1"/>
        <end position="31"/>
    </location>
</feature>
<proteinExistence type="predicted"/>
<sequence length="250" mass="27726">MSIQVLNHPSGGVDSKAAVGESISDTSGRVRDRRLTREDVPDEWEFAIFEAENFIIEGPASVEIVDRSGQQIQMEAVREALDRFMLSDREPGIISDKHDDVPVGVPLWDWTTDDGQRYQTVVDGDTFQLVANLGNETTMSKLARLRCLNGDYGGYSITVYSNQEVAKPDGTRVTTDCDLHAVTIGHEDLVMNPAADFDVVDFKHGDVLEASIRRRLRRRNSLTGQVEQKLQGATSTDDGLSCAVLDRLRD</sequence>
<reference evidence="2 3" key="1">
    <citation type="journal article" date="2014" name="PLoS Genet.">
        <title>Phylogenetically driven sequencing of extremely halophilic archaea reveals strategies for static and dynamic osmo-response.</title>
        <authorList>
            <person name="Becker E.A."/>
            <person name="Seitzer P.M."/>
            <person name="Tritt A."/>
            <person name="Larsen D."/>
            <person name="Krusor M."/>
            <person name="Yao A.I."/>
            <person name="Wu D."/>
            <person name="Madern D."/>
            <person name="Eisen J.A."/>
            <person name="Darling A.E."/>
            <person name="Facciotti M.T."/>
        </authorList>
    </citation>
    <scope>NUCLEOTIDE SEQUENCE [LARGE SCALE GENOMIC DNA]</scope>
    <source>
        <strain evidence="2 3">ATCC BAA-1513</strain>
    </source>
</reference>
<dbReference type="PATRIC" id="fig|1230453.4.peg.2559"/>
<comment type="caution">
    <text evidence="2">The sequence shown here is derived from an EMBL/GenBank/DDBJ whole genome shotgun (WGS) entry which is preliminary data.</text>
</comment>
<evidence type="ECO:0000313" key="3">
    <source>
        <dbReference type="Proteomes" id="UP000011612"/>
    </source>
</evidence>
<dbReference type="EMBL" id="AOLK01000020">
    <property type="protein sequence ID" value="ELZ84451.1"/>
    <property type="molecule type" value="Genomic_DNA"/>
</dbReference>
<evidence type="ECO:0000256" key="1">
    <source>
        <dbReference type="SAM" id="MobiDB-lite"/>
    </source>
</evidence>
<dbReference type="STRING" id="1230453.C453_12931"/>
<dbReference type="AlphaFoldDB" id="M0HIY0"/>
<gene>
    <name evidence="2" type="ORF">C453_12931</name>
</gene>
<accession>M0HIY0</accession>
<dbReference type="OrthoDB" id="290036at2157"/>
<dbReference type="Proteomes" id="UP000011612">
    <property type="component" value="Unassembled WGS sequence"/>
</dbReference>
<dbReference type="RefSeq" id="WP_008325011.1">
    <property type="nucleotide sequence ID" value="NZ_AOLK01000020.1"/>
</dbReference>
<protein>
    <submittedName>
        <fullName evidence="2">Uncharacterized protein</fullName>
    </submittedName>
</protein>
<organism evidence="2 3">
    <name type="scientific">Haloferax elongans ATCC BAA-1513</name>
    <dbReference type="NCBI Taxonomy" id="1230453"/>
    <lineage>
        <taxon>Archaea</taxon>
        <taxon>Methanobacteriati</taxon>
        <taxon>Methanobacteriota</taxon>
        <taxon>Stenosarchaea group</taxon>
        <taxon>Halobacteria</taxon>
        <taxon>Halobacteriales</taxon>
        <taxon>Haloferacaceae</taxon>
        <taxon>Haloferax</taxon>
    </lineage>
</organism>
<keyword evidence="3" id="KW-1185">Reference proteome</keyword>